<accession>A0A7S4D2T7</accession>
<protein>
    <recommendedName>
        <fullName evidence="5">Tetratricopeptide repeat protein 29</fullName>
    </recommendedName>
</protein>
<dbReference type="Pfam" id="PF13424">
    <property type="entry name" value="TPR_12"/>
    <property type="match status" value="1"/>
</dbReference>
<keyword evidence="4 6" id="KW-0802">TPR repeat</keyword>
<dbReference type="EMBL" id="HBJA01072726">
    <property type="protein sequence ID" value="CAE0814417.1"/>
    <property type="molecule type" value="Transcribed_RNA"/>
</dbReference>
<dbReference type="PROSITE" id="PS50005">
    <property type="entry name" value="TPR"/>
    <property type="match status" value="1"/>
</dbReference>
<dbReference type="GO" id="GO:0005737">
    <property type="term" value="C:cytoplasm"/>
    <property type="evidence" value="ECO:0007669"/>
    <property type="project" value="UniProtKB-SubCell"/>
</dbReference>
<dbReference type="Gene3D" id="1.25.40.10">
    <property type="entry name" value="Tetratricopeptide repeat domain"/>
    <property type="match status" value="2"/>
</dbReference>
<dbReference type="InterPro" id="IPR019734">
    <property type="entry name" value="TPR_rpt"/>
</dbReference>
<organism evidence="8">
    <name type="scientific">Eutreptiella gymnastica</name>
    <dbReference type="NCBI Taxonomy" id="73025"/>
    <lineage>
        <taxon>Eukaryota</taxon>
        <taxon>Discoba</taxon>
        <taxon>Euglenozoa</taxon>
        <taxon>Euglenida</taxon>
        <taxon>Spirocuta</taxon>
        <taxon>Euglenophyceae</taxon>
        <taxon>Eutreptiales</taxon>
        <taxon>Eutreptiaceae</taxon>
        <taxon>Eutreptiella</taxon>
    </lineage>
</organism>
<feature type="repeat" description="TPR" evidence="6">
    <location>
        <begin position="221"/>
        <end position="254"/>
    </location>
</feature>
<evidence type="ECO:0000256" key="6">
    <source>
        <dbReference type="PROSITE-ProRule" id="PRU00339"/>
    </source>
</evidence>
<name>A0A7S4D2T7_9EUGL</name>
<evidence type="ECO:0000256" key="7">
    <source>
        <dbReference type="SAM" id="MobiDB-lite"/>
    </source>
</evidence>
<dbReference type="PANTHER" id="PTHR46630">
    <property type="entry name" value="TETRATRICOPEPTIDE REPEAT PROTEIN 29"/>
    <property type="match status" value="1"/>
</dbReference>
<comment type="subcellular location">
    <subcellularLocation>
        <location evidence="1">Cytoplasm</location>
    </subcellularLocation>
</comment>
<evidence type="ECO:0000256" key="2">
    <source>
        <dbReference type="ARBA" id="ARBA00022490"/>
    </source>
</evidence>
<dbReference type="SUPFAM" id="SSF48452">
    <property type="entry name" value="TPR-like"/>
    <property type="match status" value="2"/>
</dbReference>
<dbReference type="GO" id="GO:0005929">
    <property type="term" value="C:cilium"/>
    <property type="evidence" value="ECO:0007669"/>
    <property type="project" value="TreeGrafter"/>
</dbReference>
<dbReference type="GO" id="GO:0003341">
    <property type="term" value="P:cilium movement"/>
    <property type="evidence" value="ECO:0007669"/>
    <property type="project" value="TreeGrafter"/>
</dbReference>
<feature type="region of interest" description="Disordered" evidence="7">
    <location>
        <begin position="64"/>
        <end position="109"/>
    </location>
</feature>
<dbReference type="Pfam" id="PF13181">
    <property type="entry name" value="TPR_8"/>
    <property type="match status" value="1"/>
</dbReference>
<dbReference type="SMART" id="SM00028">
    <property type="entry name" value="TPR"/>
    <property type="match status" value="4"/>
</dbReference>
<evidence type="ECO:0000313" key="8">
    <source>
        <dbReference type="EMBL" id="CAE0814417.1"/>
    </source>
</evidence>
<dbReference type="InterPro" id="IPR051476">
    <property type="entry name" value="Bac_ResReg_Asp_Phosphatase"/>
</dbReference>
<keyword evidence="3" id="KW-0677">Repeat</keyword>
<keyword evidence="2" id="KW-0963">Cytoplasm</keyword>
<dbReference type="InterPro" id="IPR011990">
    <property type="entry name" value="TPR-like_helical_dom_sf"/>
</dbReference>
<reference evidence="8" key="1">
    <citation type="submission" date="2021-01" db="EMBL/GenBank/DDBJ databases">
        <authorList>
            <person name="Corre E."/>
            <person name="Pelletier E."/>
            <person name="Niang G."/>
            <person name="Scheremetjew M."/>
            <person name="Finn R."/>
            <person name="Kale V."/>
            <person name="Holt S."/>
            <person name="Cochrane G."/>
            <person name="Meng A."/>
            <person name="Brown T."/>
            <person name="Cohen L."/>
        </authorList>
    </citation>
    <scope>NUCLEOTIDE SEQUENCE</scope>
    <source>
        <strain evidence="8">CCMP1594</strain>
    </source>
</reference>
<evidence type="ECO:0000256" key="5">
    <source>
        <dbReference type="ARBA" id="ARBA00040665"/>
    </source>
</evidence>
<proteinExistence type="predicted"/>
<gene>
    <name evidence="8" type="ORF">EGYM00163_LOCUS25571</name>
</gene>
<dbReference type="PANTHER" id="PTHR46630:SF1">
    <property type="entry name" value="TETRATRICOPEPTIDE REPEAT PROTEIN 29"/>
    <property type="match status" value="1"/>
</dbReference>
<evidence type="ECO:0000256" key="4">
    <source>
        <dbReference type="ARBA" id="ARBA00022803"/>
    </source>
</evidence>
<dbReference type="AlphaFoldDB" id="A0A7S4D2T7"/>
<evidence type="ECO:0000256" key="1">
    <source>
        <dbReference type="ARBA" id="ARBA00004496"/>
    </source>
</evidence>
<evidence type="ECO:0000256" key="3">
    <source>
        <dbReference type="ARBA" id="ARBA00022737"/>
    </source>
</evidence>
<sequence>MYALPPLDFKSISKSPRAALTTREQRRCLSKRELKEIDNYIGLNMNMPHEYREGNLTDRIPNTLMSSTRIPTNRPGGTPRSTKATRRDDTTAASPTASNTEEEPDDNDLLVLAPLPAKQSALERPLRLKAPRHYRSPPIKEATGESVDKKFGFMSGSSTAVGVVMMRQAVRHNRDRPEMKDLAIAGSSNATAMKRCNPSSIRDYDLRAMASRRAKKFRDEAIAYYNKGAILYSMMDYEKAAQQFEKVLEGMARIGDAEGMALGANHAGVAWQYAKKPGLAMEFHRKHAAVAGLYGKSVALINLGLAQMEAEEGEAALGSFAEALRHAQNEDDMQLESLAYGNLGFGHLRTGHLKEARTNMEQCLELCSLVGDQTGAAVCLLLLGEVFTLLKDHRHACFFFENALRIATEAHLPDLEELARVNLGVARGNSDYKTRVIQLASAMGKPPSVAQLLLSDGAMENMQ</sequence>